<evidence type="ECO:0000259" key="6">
    <source>
        <dbReference type="PROSITE" id="PS50929"/>
    </source>
</evidence>
<organism evidence="7 8">
    <name type="scientific">Sporolactobacillus inulinus</name>
    <dbReference type="NCBI Taxonomy" id="2078"/>
    <lineage>
        <taxon>Bacteria</taxon>
        <taxon>Bacillati</taxon>
        <taxon>Bacillota</taxon>
        <taxon>Bacilli</taxon>
        <taxon>Bacillales</taxon>
        <taxon>Sporolactobacillaceae</taxon>
        <taxon>Sporolactobacillus</taxon>
    </lineage>
</organism>
<keyword evidence="2 5" id="KW-0812">Transmembrane</keyword>
<evidence type="ECO:0000256" key="4">
    <source>
        <dbReference type="ARBA" id="ARBA00023136"/>
    </source>
</evidence>
<dbReference type="AlphaFoldDB" id="A0A4Y1ZE83"/>
<feature type="transmembrane region" description="Helical" evidence="5">
    <location>
        <begin position="31"/>
        <end position="52"/>
    </location>
</feature>
<evidence type="ECO:0000256" key="3">
    <source>
        <dbReference type="ARBA" id="ARBA00022989"/>
    </source>
</evidence>
<feature type="domain" description="ABC transmembrane type-1" evidence="6">
    <location>
        <begin position="1"/>
        <end position="86"/>
    </location>
</feature>
<accession>A0A4Y1ZE83</accession>
<reference evidence="7 8" key="1">
    <citation type="submission" date="2017-11" db="EMBL/GenBank/DDBJ databases">
        <title>Draft Genome Sequence of Sporolactobacillus inulinus NBRC 111894 Isolated from Koso, a Japanese Sugar-Vegetable Fermented Beverage.</title>
        <authorList>
            <person name="Chiou T.Y."/>
            <person name="Oshima K."/>
            <person name="Suda W."/>
            <person name="Hattori M."/>
            <person name="Takahashi T."/>
        </authorList>
    </citation>
    <scope>NUCLEOTIDE SEQUENCE [LARGE SCALE GENOMIC DNA]</scope>
    <source>
        <strain evidence="7 8">NBRC111894</strain>
    </source>
</reference>
<keyword evidence="7" id="KW-0067">ATP-binding</keyword>
<dbReference type="Gene3D" id="1.20.1560.10">
    <property type="entry name" value="ABC transporter type 1, transmembrane domain"/>
    <property type="match status" value="1"/>
</dbReference>
<dbReference type="GO" id="GO:0005524">
    <property type="term" value="F:ATP binding"/>
    <property type="evidence" value="ECO:0007669"/>
    <property type="project" value="UniProtKB-KW"/>
</dbReference>
<dbReference type="EMBL" id="BEXB01000027">
    <property type="protein sequence ID" value="GAY77476.1"/>
    <property type="molecule type" value="Genomic_DNA"/>
</dbReference>
<gene>
    <name evidence="7" type="ORF">NBRC111894_3030</name>
</gene>
<dbReference type="InterPro" id="IPR011527">
    <property type="entry name" value="ABC1_TM_dom"/>
</dbReference>
<dbReference type="PROSITE" id="PS50929">
    <property type="entry name" value="ABC_TM1F"/>
    <property type="match status" value="1"/>
</dbReference>
<keyword evidence="3 5" id="KW-1133">Transmembrane helix</keyword>
<dbReference type="GO" id="GO:0005886">
    <property type="term" value="C:plasma membrane"/>
    <property type="evidence" value="ECO:0007669"/>
    <property type="project" value="UniProtKB-SubCell"/>
</dbReference>
<keyword evidence="7" id="KW-0547">Nucleotide-binding</keyword>
<evidence type="ECO:0000256" key="1">
    <source>
        <dbReference type="ARBA" id="ARBA00004651"/>
    </source>
</evidence>
<comment type="caution">
    <text evidence="7">The sequence shown here is derived from an EMBL/GenBank/DDBJ whole genome shotgun (WGS) entry which is preliminary data.</text>
</comment>
<evidence type="ECO:0000256" key="5">
    <source>
        <dbReference type="SAM" id="Phobius"/>
    </source>
</evidence>
<evidence type="ECO:0000313" key="8">
    <source>
        <dbReference type="Proteomes" id="UP000319716"/>
    </source>
</evidence>
<dbReference type="InterPro" id="IPR036640">
    <property type="entry name" value="ABC1_TM_sf"/>
</dbReference>
<dbReference type="Proteomes" id="UP000319716">
    <property type="component" value="Unassembled WGS sequence"/>
</dbReference>
<keyword evidence="4 5" id="KW-0472">Membrane</keyword>
<dbReference type="GO" id="GO:0140359">
    <property type="term" value="F:ABC-type transporter activity"/>
    <property type="evidence" value="ECO:0007669"/>
    <property type="project" value="InterPro"/>
</dbReference>
<comment type="subcellular location">
    <subcellularLocation>
        <location evidence="1">Cell membrane</location>
        <topology evidence="1">Multi-pass membrane protein</topology>
    </subcellularLocation>
</comment>
<dbReference type="SUPFAM" id="SSF90123">
    <property type="entry name" value="ABC transporter transmembrane region"/>
    <property type="match status" value="1"/>
</dbReference>
<protein>
    <submittedName>
        <fullName evidence="7">Transport ATP-binding protein CydC</fullName>
    </submittedName>
</protein>
<evidence type="ECO:0000313" key="7">
    <source>
        <dbReference type="EMBL" id="GAY77476.1"/>
    </source>
</evidence>
<name>A0A4Y1ZE83_9BACL</name>
<evidence type="ECO:0000256" key="2">
    <source>
        <dbReference type="ARBA" id="ARBA00022692"/>
    </source>
</evidence>
<proteinExistence type="predicted"/>
<sequence>MLSSFLSMIPPYVVGVLVDDIRTRSLTSMTLIRWILFLIIIGIIYYAFGYIWRQLIFGSSIILANQLRNSLYKHFTKLSPNFFSKTAHWRFNGSCNQ</sequence>